<evidence type="ECO:0000256" key="5">
    <source>
        <dbReference type="ARBA" id="ARBA00022705"/>
    </source>
</evidence>
<dbReference type="Pfam" id="PF13362">
    <property type="entry name" value="Toprim_3"/>
    <property type="match status" value="1"/>
</dbReference>
<dbReference type="InterPro" id="IPR013237">
    <property type="entry name" value="Phage_T7_Gp4_N"/>
</dbReference>
<dbReference type="SMART" id="SM00778">
    <property type="entry name" value="Prim_Zn_Ribbon"/>
    <property type="match status" value="1"/>
</dbReference>
<proteinExistence type="predicted"/>
<comment type="caution">
    <text evidence="8">The sequence shown here is derived from an EMBL/GenBank/DDBJ whole genome shotgun (WGS) entry which is preliminary data.</text>
</comment>
<dbReference type="Pfam" id="PF08273">
    <property type="entry name" value="Zn_Ribbon_Prim"/>
    <property type="match status" value="1"/>
</dbReference>
<reference evidence="8 9" key="1">
    <citation type="submission" date="2023-11" db="EMBL/GenBank/DDBJ databases">
        <authorList>
            <person name="Bao R."/>
        </authorList>
    </citation>
    <scope>NUCLEOTIDE SEQUENCE [LARGE SCALE GENOMIC DNA]</scope>
    <source>
        <strain evidence="8 9">PJ23</strain>
    </source>
</reference>
<sequence>MTAPARDRCQGRWREILPRFGVDARYLTGKHGPCPICVGRDRFRFDDKEGRGTWICSQCGAGDGFALAMGVKKLDFREVAAEIETFVENMPRTAPKVARSDVALREAMNRLWSGSKPLVHGDPVAAYLERRGIRLQEFPTVLRHAESCLFVEGGSSTYHPAMLAKVTAPDGKPATIHRTYLTNDGQKAPVSDPRRIMPGKIEKGSAIRLAPAAPIMGIAEGIETALSAAIIWGIPCWAAVNSAMLMGWEPPECAAEIYVFGDNDEKFGGQSAAYALAHRLAAGQRALKARVELPIDPGLDWNDALQAETKAA</sequence>
<keyword evidence="9" id="KW-1185">Reference proteome</keyword>
<dbReference type="Proteomes" id="UP001274321">
    <property type="component" value="Unassembled WGS sequence"/>
</dbReference>
<evidence type="ECO:0000256" key="4">
    <source>
        <dbReference type="ARBA" id="ARBA00022695"/>
    </source>
</evidence>
<dbReference type="InterPro" id="IPR055570">
    <property type="entry name" value="DUF7146"/>
</dbReference>
<dbReference type="SUPFAM" id="SSF57783">
    <property type="entry name" value="Zinc beta-ribbon"/>
    <property type="match status" value="1"/>
</dbReference>
<dbReference type="EMBL" id="JAXAFJ010000005">
    <property type="protein sequence ID" value="MDX6806334.1"/>
    <property type="molecule type" value="Genomic_DNA"/>
</dbReference>
<feature type="domain" description="DNA primase/helicase Gp4 N-terminal Bacteriophage T7-like" evidence="7">
    <location>
        <begin position="29"/>
        <end position="65"/>
    </location>
</feature>
<evidence type="ECO:0000256" key="1">
    <source>
        <dbReference type="ARBA" id="ARBA00022478"/>
    </source>
</evidence>
<evidence type="ECO:0000259" key="7">
    <source>
        <dbReference type="SMART" id="SM00778"/>
    </source>
</evidence>
<evidence type="ECO:0000256" key="3">
    <source>
        <dbReference type="ARBA" id="ARBA00022679"/>
    </source>
</evidence>
<keyword evidence="4" id="KW-0548">Nucleotidyltransferase</keyword>
<dbReference type="Pfam" id="PF23639">
    <property type="entry name" value="DUF7146"/>
    <property type="match status" value="1"/>
</dbReference>
<dbReference type="InterPro" id="IPR036977">
    <property type="entry name" value="DNA_primase_Znf_CHC2"/>
</dbReference>
<keyword evidence="1" id="KW-0240">DNA-directed RNA polymerase</keyword>
<evidence type="ECO:0000256" key="2">
    <source>
        <dbReference type="ARBA" id="ARBA00022515"/>
    </source>
</evidence>
<keyword evidence="2" id="KW-0639">Primosome</keyword>
<gene>
    <name evidence="8" type="ORF">SCD90_09670</name>
</gene>
<accession>A0ABU4RQF8</accession>
<keyword evidence="5" id="KW-0235">DNA replication</keyword>
<evidence type="ECO:0000313" key="8">
    <source>
        <dbReference type="EMBL" id="MDX6806334.1"/>
    </source>
</evidence>
<dbReference type="InterPro" id="IPR006171">
    <property type="entry name" value="TOPRIM_dom"/>
</dbReference>
<evidence type="ECO:0000313" key="9">
    <source>
        <dbReference type="Proteomes" id="UP001274321"/>
    </source>
</evidence>
<protein>
    <submittedName>
        <fullName evidence="8">Primase-helicase zinc-binding domain-containing protein</fullName>
    </submittedName>
</protein>
<evidence type="ECO:0000256" key="6">
    <source>
        <dbReference type="ARBA" id="ARBA00023163"/>
    </source>
</evidence>
<keyword evidence="3" id="KW-0808">Transferase</keyword>
<dbReference type="RefSeq" id="WP_319844465.1">
    <property type="nucleotide sequence ID" value="NZ_JAXAFJ010000005.1"/>
</dbReference>
<keyword evidence="6" id="KW-0804">Transcription</keyword>
<organism evidence="8 9">
    <name type="scientific">Terrihabitans rhizophilus</name>
    <dbReference type="NCBI Taxonomy" id="3092662"/>
    <lineage>
        <taxon>Bacteria</taxon>
        <taxon>Pseudomonadati</taxon>
        <taxon>Pseudomonadota</taxon>
        <taxon>Alphaproteobacteria</taxon>
        <taxon>Hyphomicrobiales</taxon>
        <taxon>Terrihabitans</taxon>
    </lineage>
</organism>
<dbReference type="Gene3D" id="3.90.580.10">
    <property type="entry name" value="Zinc finger, CHC2-type domain"/>
    <property type="match status" value="1"/>
</dbReference>
<name>A0ABU4RQF8_9HYPH</name>